<feature type="transmembrane region" description="Helical" evidence="6">
    <location>
        <begin position="773"/>
        <end position="796"/>
    </location>
</feature>
<keyword evidence="6" id="KW-0135">Cellulose biosynthesis</keyword>
<dbReference type="Proteomes" id="UP000245865">
    <property type="component" value="Unassembled WGS sequence"/>
</dbReference>
<keyword evidence="2 6" id="KW-1003">Cell membrane</keyword>
<gene>
    <name evidence="7" type="ORF">DKP76_12345</name>
</gene>
<dbReference type="UniPathway" id="UPA00694"/>
<evidence type="ECO:0000256" key="3">
    <source>
        <dbReference type="ARBA" id="ARBA00022692"/>
    </source>
</evidence>
<dbReference type="InterPro" id="IPR018513">
    <property type="entry name" value="Cell_synthase_bac"/>
</dbReference>
<comment type="subunit">
    <text evidence="6">Tightly associated with the cellulose synthase catalytic subunit.</text>
</comment>
<dbReference type="GO" id="GO:0030244">
    <property type="term" value="P:cellulose biosynthetic process"/>
    <property type="evidence" value="ECO:0007669"/>
    <property type="project" value="UniProtKB-KW"/>
</dbReference>
<comment type="subcellular location">
    <subcellularLocation>
        <location evidence="6">Cell inner membrane</location>
    </subcellularLocation>
    <subcellularLocation>
        <location evidence="1">Cell membrane</location>
        <topology evidence="1">Single-pass membrane protein</topology>
    </subcellularLocation>
</comment>
<keyword evidence="4 6" id="KW-1133">Transmembrane helix</keyword>
<evidence type="ECO:0000313" key="7">
    <source>
        <dbReference type="EMBL" id="PWL17546.1"/>
    </source>
</evidence>
<comment type="pathway">
    <text evidence="6">Glycan metabolism; bacterial cellulose biosynthesis.</text>
</comment>
<comment type="caution">
    <text evidence="7">The sequence shown here is derived from an EMBL/GenBank/DDBJ whole genome shotgun (WGS) entry which is preliminary data.</text>
</comment>
<comment type="function">
    <text evidence="6">Binds the cellulose synthase activator, bis-(3'-5') cyclic diguanylic acid (c-di-GMP).</text>
</comment>
<keyword evidence="6" id="KW-0997">Cell inner membrane</keyword>
<keyword evidence="6" id="KW-0973">c-di-GMP</keyword>
<organism evidence="7 8">
    <name type="scientific">Falsochrobactrum shanghaiense</name>
    <dbReference type="NCBI Taxonomy" id="2201899"/>
    <lineage>
        <taxon>Bacteria</taxon>
        <taxon>Pseudomonadati</taxon>
        <taxon>Pseudomonadota</taxon>
        <taxon>Alphaproteobacteria</taxon>
        <taxon>Hyphomicrobiales</taxon>
        <taxon>Brucellaceae</taxon>
        <taxon>Falsochrobactrum</taxon>
    </lineage>
</organism>
<evidence type="ECO:0000256" key="6">
    <source>
        <dbReference type="RuleBase" id="RU365021"/>
    </source>
</evidence>
<evidence type="ECO:0000256" key="1">
    <source>
        <dbReference type="ARBA" id="ARBA00004162"/>
    </source>
</evidence>
<accession>A0A316J878</accession>
<dbReference type="AlphaFoldDB" id="A0A316J878"/>
<evidence type="ECO:0000256" key="2">
    <source>
        <dbReference type="ARBA" id="ARBA00022475"/>
    </source>
</evidence>
<dbReference type="PANTHER" id="PTHR39083:SF1">
    <property type="entry name" value="CYCLIC DI-GMP-BINDING PROTEIN"/>
    <property type="match status" value="1"/>
</dbReference>
<name>A0A316J878_9HYPH</name>
<dbReference type="GO" id="GO:0005886">
    <property type="term" value="C:plasma membrane"/>
    <property type="evidence" value="ECO:0007669"/>
    <property type="project" value="UniProtKB-SubCell"/>
</dbReference>
<keyword evidence="5 6" id="KW-0472">Membrane</keyword>
<keyword evidence="8" id="KW-1185">Reference proteome</keyword>
<dbReference type="GO" id="GO:0006011">
    <property type="term" value="P:UDP-alpha-D-glucose metabolic process"/>
    <property type="evidence" value="ECO:0007669"/>
    <property type="project" value="InterPro"/>
</dbReference>
<evidence type="ECO:0000256" key="4">
    <source>
        <dbReference type="ARBA" id="ARBA00022989"/>
    </source>
</evidence>
<dbReference type="EMBL" id="QGDB01000004">
    <property type="protein sequence ID" value="PWL17546.1"/>
    <property type="molecule type" value="Genomic_DNA"/>
</dbReference>
<dbReference type="Pfam" id="PF03170">
    <property type="entry name" value="BcsB"/>
    <property type="match status" value="1"/>
</dbReference>
<evidence type="ECO:0000256" key="5">
    <source>
        <dbReference type="ARBA" id="ARBA00023136"/>
    </source>
</evidence>
<reference evidence="7 8" key="1">
    <citation type="submission" date="2018-05" db="EMBL/GenBank/DDBJ databases">
        <title>Comparative genomic sequence analysis between strain HN4 and CCM 8460T (Falsochrobactrum ovis) will provide more evidence to prove that HN4 is a new species of Falsochrobactrum.</title>
        <authorList>
            <person name="Lyu W."/>
            <person name="Sun L."/>
            <person name="Yao L."/>
        </authorList>
    </citation>
    <scope>NUCLEOTIDE SEQUENCE [LARGE SCALE GENOMIC DNA]</scope>
    <source>
        <strain evidence="7 8">HN4</strain>
    </source>
</reference>
<evidence type="ECO:0000313" key="8">
    <source>
        <dbReference type="Proteomes" id="UP000245865"/>
    </source>
</evidence>
<dbReference type="RefSeq" id="WP_109707068.1">
    <property type="nucleotide sequence ID" value="NZ_QGDB01000004.1"/>
</dbReference>
<feature type="signal peptide" evidence="6">
    <location>
        <begin position="1"/>
        <end position="29"/>
    </location>
</feature>
<keyword evidence="6" id="KW-0732">Signal</keyword>
<protein>
    <recommendedName>
        <fullName evidence="6">Cyclic di-GMP-binding protein</fullName>
    </recommendedName>
    <alternativeName>
        <fullName evidence="6">Cellulose synthase regulatory subunit</fullName>
    </alternativeName>
</protein>
<keyword evidence="3 6" id="KW-0812">Transmembrane</keyword>
<sequence length="805" mass="86825">MISPAQKRFRSGLLAACICALHPFSPAFAQSGSSSAAPFDMSPEGGAVTAPAAPRPSISIPAIEGGGTTASSNNIRPWRRYIIPFDLLTLQGEADRHSWTINLTAEEASAPAQLNLGYQSAILVAPETSSFTVSLNNVELVKQAIRATGDLGELHIDVPQGLLRSGANTLTISVQQRHRTDCTIESTYELWTNIDPAKSYLTFDLPSGASIRKHGFLTKEDIQAIGVNEKGSTHFNLVAPGAGSGDSGISLLKLSQALALMSNMPNQIFAIEKTLHPTLIHQDGVRSGELTVLIGTDTQLASAFNDLRIAPSEADAGPIRFVSNQETGERFLLIGGINAREVEQNIQRLVAQVEGADDGQRTTIHTRNWQLPNAKILYDATSLPFAELGVNTQQFSGRRLREQFTIGIPADFYAEAYGSATILLDAAYSPEVLPGSHIDIYVNGDIATTVPITNEGGGVMKQLPIKVTMNHFRPGLNTISLEAVLMTDADKSCIVGGISSNTPRFALFDTSKFVMPSFARLDQAPDLSATAGMGYPYATSANETTVFADMNDTNVLSAAANVIARLAVSSGHPLKLKSGDTRDDLRNGHALFIDAISHMDPAILTQAGIDPQSRSTWSGDDVDDNVERNHSYTLNDWQAQFQTGWYARLQGFFQRMGETFNLSGSGFILSPDSDSPFNPPLATSLVTAQGMDPDKERVWTVVTAKDTVGLRKSVEMLVREANWGRLDGRLSAFDDNAQAAEVVPATKITYMALHSLSFENLRLVATNWFSKNGLFYVIAVVIALVLLELSTSALLAHSGRREGEE</sequence>
<dbReference type="OrthoDB" id="7615145at2"/>
<dbReference type="PANTHER" id="PTHR39083">
    <property type="entry name" value="CYCLIC DI-GMP-BINDING PROTEIN"/>
    <property type="match status" value="1"/>
</dbReference>
<proteinExistence type="inferred from homology"/>
<comment type="similarity">
    <text evidence="6">Belongs to the AcsB/BcsB family.</text>
</comment>
<dbReference type="Gene3D" id="2.60.120.260">
    <property type="entry name" value="Galactose-binding domain-like"/>
    <property type="match status" value="2"/>
</dbReference>
<feature type="chain" id="PRO_5016191999" description="Cyclic di-GMP-binding protein" evidence="6">
    <location>
        <begin position="30"/>
        <end position="805"/>
    </location>
</feature>